<dbReference type="GO" id="GO:0005886">
    <property type="term" value="C:plasma membrane"/>
    <property type="evidence" value="ECO:0007669"/>
    <property type="project" value="UniProtKB-SubCell"/>
</dbReference>
<evidence type="ECO:0000313" key="10">
    <source>
        <dbReference type="EMBL" id="RLE11457.1"/>
    </source>
</evidence>
<feature type="domain" description="ABC transmembrane type-1" evidence="8">
    <location>
        <begin position="71"/>
        <end position="261"/>
    </location>
</feature>
<dbReference type="SUPFAM" id="SSF161098">
    <property type="entry name" value="MetI-like"/>
    <property type="match status" value="1"/>
</dbReference>
<feature type="transmembrane region" description="Helical" evidence="7">
    <location>
        <begin position="12"/>
        <end position="34"/>
    </location>
</feature>
<dbReference type="EMBL" id="DRBC01000082">
    <property type="protein sequence ID" value="HDN84388.1"/>
    <property type="molecule type" value="Genomic_DNA"/>
</dbReference>
<comment type="caution">
    <text evidence="10">The sequence shown here is derived from an EMBL/GenBank/DDBJ whole genome shotgun (WGS) entry which is preliminary data.</text>
</comment>
<evidence type="ECO:0000256" key="3">
    <source>
        <dbReference type="ARBA" id="ARBA00022475"/>
    </source>
</evidence>
<evidence type="ECO:0000259" key="8">
    <source>
        <dbReference type="PROSITE" id="PS50928"/>
    </source>
</evidence>
<organism evidence="10 11">
    <name type="scientific">Aerophobetes bacterium</name>
    <dbReference type="NCBI Taxonomy" id="2030807"/>
    <lineage>
        <taxon>Bacteria</taxon>
        <taxon>Candidatus Aerophobota</taxon>
    </lineage>
</organism>
<protein>
    <submittedName>
        <fullName evidence="10">Carbohydrate ABC transporter permease</fullName>
    </submittedName>
</protein>
<dbReference type="Proteomes" id="UP000267654">
    <property type="component" value="Unassembled WGS sequence"/>
</dbReference>
<dbReference type="PROSITE" id="PS50928">
    <property type="entry name" value="ABC_TM1"/>
    <property type="match status" value="1"/>
</dbReference>
<dbReference type="InterPro" id="IPR050901">
    <property type="entry name" value="BP-dep_ABC_trans_perm"/>
</dbReference>
<evidence type="ECO:0000256" key="7">
    <source>
        <dbReference type="RuleBase" id="RU363032"/>
    </source>
</evidence>
<feature type="transmembrane region" description="Helical" evidence="7">
    <location>
        <begin position="109"/>
        <end position="130"/>
    </location>
</feature>
<reference evidence="10 11" key="1">
    <citation type="submission" date="2018-06" db="EMBL/GenBank/DDBJ databases">
        <title>Extensive metabolic versatility and redundancy in microbially diverse, dynamic hydrothermal sediments.</title>
        <authorList>
            <person name="Dombrowski N."/>
            <person name="Teske A."/>
            <person name="Baker B.J."/>
        </authorList>
    </citation>
    <scope>NUCLEOTIDE SEQUENCE [LARGE SCALE GENOMIC DNA]</scope>
    <source>
        <strain evidence="10">B19_G9</strain>
    </source>
</reference>
<name>A0A662DAC4_UNCAE</name>
<dbReference type="PANTHER" id="PTHR32243">
    <property type="entry name" value="MALTOSE TRANSPORT SYSTEM PERMEASE-RELATED"/>
    <property type="match status" value="1"/>
</dbReference>
<feature type="transmembrane region" description="Helical" evidence="7">
    <location>
        <begin position="142"/>
        <end position="162"/>
    </location>
</feature>
<dbReference type="InterPro" id="IPR035906">
    <property type="entry name" value="MetI-like_sf"/>
</dbReference>
<evidence type="ECO:0000256" key="4">
    <source>
        <dbReference type="ARBA" id="ARBA00022692"/>
    </source>
</evidence>
<evidence type="ECO:0000256" key="2">
    <source>
        <dbReference type="ARBA" id="ARBA00022448"/>
    </source>
</evidence>
<evidence type="ECO:0000256" key="6">
    <source>
        <dbReference type="ARBA" id="ARBA00023136"/>
    </source>
</evidence>
<evidence type="ECO:0000256" key="5">
    <source>
        <dbReference type="ARBA" id="ARBA00022989"/>
    </source>
</evidence>
<feature type="transmembrane region" description="Helical" evidence="7">
    <location>
        <begin position="183"/>
        <end position="206"/>
    </location>
</feature>
<feature type="transmembrane region" description="Helical" evidence="7">
    <location>
        <begin position="243"/>
        <end position="261"/>
    </location>
</feature>
<gene>
    <name evidence="10" type="ORF">DRI96_06160</name>
    <name evidence="9" type="ORF">ENG47_01350</name>
</gene>
<proteinExistence type="inferred from homology"/>
<feature type="transmembrane region" description="Helical" evidence="7">
    <location>
        <begin position="70"/>
        <end position="97"/>
    </location>
</feature>
<sequence>MKKRKTKSILKFYGLLVIAFLIIFPVVWFFLLSIKSQRVAFASPPPLIFTPTLSAYKEVFFSYRSLFPKYLMNSVIIASANTIFCLLVGLPAAYSFVRFRFKGRKHFMVWILIVRMFPPIAMILPLYLIVNRLRLLDTHLSLILAYMIYNLPFVIWTMKGFLQEIPQDLDESAMIDGCSRLGAFYRVVLPLATPGLIVTSVLNFILSWNEFMWASVLTGVNAKTMTVAIAGFWTNVTLDWTKIGAASTVFILPPLIIVLFFRNYMVRGLTMGAVKG</sequence>
<evidence type="ECO:0000313" key="9">
    <source>
        <dbReference type="EMBL" id="HDN84388.1"/>
    </source>
</evidence>
<evidence type="ECO:0000256" key="1">
    <source>
        <dbReference type="ARBA" id="ARBA00004651"/>
    </source>
</evidence>
<keyword evidence="6 7" id="KW-0472">Membrane</keyword>
<keyword evidence="2 7" id="KW-0813">Transport</keyword>
<accession>A0A662DAC4</accession>
<comment type="similarity">
    <text evidence="7">Belongs to the binding-protein-dependent transport system permease family.</text>
</comment>
<dbReference type="Gene3D" id="1.10.3720.10">
    <property type="entry name" value="MetI-like"/>
    <property type="match status" value="1"/>
</dbReference>
<dbReference type="EMBL" id="QMQB01000243">
    <property type="protein sequence ID" value="RLE11457.1"/>
    <property type="molecule type" value="Genomic_DNA"/>
</dbReference>
<dbReference type="GO" id="GO:0055085">
    <property type="term" value="P:transmembrane transport"/>
    <property type="evidence" value="ECO:0007669"/>
    <property type="project" value="InterPro"/>
</dbReference>
<comment type="subcellular location">
    <subcellularLocation>
        <location evidence="1 7">Cell membrane</location>
        <topology evidence="1 7">Multi-pass membrane protein</topology>
    </subcellularLocation>
</comment>
<dbReference type="Proteomes" id="UP000885660">
    <property type="component" value="Unassembled WGS sequence"/>
</dbReference>
<dbReference type="Pfam" id="PF00528">
    <property type="entry name" value="BPD_transp_1"/>
    <property type="match status" value="1"/>
</dbReference>
<evidence type="ECO:0000313" key="11">
    <source>
        <dbReference type="Proteomes" id="UP000267654"/>
    </source>
</evidence>
<dbReference type="AlphaFoldDB" id="A0A662DAC4"/>
<dbReference type="CDD" id="cd06261">
    <property type="entry name" value="TM_PBP2"/>
    <property type="match status" value="1"/>
</dbReference>
<reference evidence="9" key="2">
    <citation type="journal article" date="2020" name="mSystems">
        <title>Genome- and Community-Level Interaction Insights into Carbon Utilization and Element Cycling Functions of Hydrothermarchaeota in Hydrothermal Sediment.</title>
        <authorList>
            <person name="Zhou Z."/>
            <person name="Liu Y."/>
            <person name="Xu W."/>
            <person name="Pan J."/>
            <person name="Luo Z.H."/>
            <person name="Li M."/>
        </authorList>
    </citation>
    <scope>NUCLEOTIDE SEQUENCE [LARGE SCALE GENOMIC DNA]</scope>
    <source>
        <strain evidence="9">HyVt-219</strain>
    </source>
</reference>
<keyword evidence="3" id="KW-1003">Cell membrane</keyword>
<dbReference type="PANTHER" id="PTHR32243:SF18">
    <property type="entry name" value="INNER MEMBRANE ABC TRANSPORTER PERMEASE PROTEIN YCJP"/>
    <property type="match status" value="1"/>
</dbReference>
<keyword evidence="5 7" id="KW-1133">Transmembrane helix</keyword>
<keyword evidence="4 7" id="KW-0812">Transmembrane</keyword>
<dbReference type="InterPro" id="IPR000515">
    <property type="entry name" value="MetI-like"/>
</dbReference>